<name>A0A150LM13_9BACL</name>
<dbReference type="PATRIC" id="fig|81408.3.peg.3751"/>
<proteinExistence type="predicted"/>
<accession>A0A150LM13</accession>
<reference evidence="2 3" key="1">
    <citation type="submission" date="2016-01" db="EMBL/GenBank/DDBJ databases">
        <title>Draft Genome Sequences of Seven Thermophilic Sporeformers Isolated from Foods.</title>
        <authorList>
            <person name="Berendsen E.M."/>
            <person name="Wells-Bennik M.H."/>
            <person name="Krawcyk A.O."/>
            <person name="De Jong A."/>
            <person name="Holsappel S."/>
            <person name="Eijlander R.T."/>
            <person name="Kuipers O.P."/>
        </authorList>
    </citation>
    <scope>NUCLEOTIDE SEQUENCE [LARGE SCALE GENOMIC DNA]</scope>
    <source>
        <strain evidence="2 3">B4119</strain>
    </source>
</reference>
<protein>
    <recommendedName>
        <fullName evidence="1">Transposase DDE domain-containing protein</fullName>
    </recommendedName>
</protein>
<evidence type="ECO:0000259" key="1">
    <source>
        <dbReference type="Pfam" id="PF13612"/>
    </source>
</evidence>
<dbReference type="Pfam" id="PF13612">
    <property type="entry name" value="DDE_Tnp_1_3"/>
    <property type="match status" value="1"/>
</dbReference>
<dbReference type="STRING" id="81408.B4119_0919"/>
<dbReference type="EMBL" id="LQYS01000049">
    <property type="protein sequence ID" value="KYD13295.1"/>
    <property type="molecule type" value="Genomic_DNA"/>
</dbReference>
<dbReference type="AlphaFoldDB" id="A0A150LM13"/>
<dbReference type="NCBIfam" id="NF033520">
    <property type="entry name" value="transpos_IS982"/>
    <property type="match status" value="1"/>
</dbReference>
<dbReference type="GeneID" id="301191998"/>
<feature type="domain" description="Transposase DDE" evidence="1">
    <location>
        <begin position="111"/>
        <end position="266"/>
    </location>
</feature>
<evidence type="ECO:0000313" key="2">
    <source>
        <dbReference type="EMBL" id="KYD13295.1"/>
    </source>
</evidence>
<organism evidence="2 3">
    <name type="scientific">Saccharococcus caldoxylosilyticus</name>
    <dbReference type="NCBI Taxonomy" id="81408"/>
    <lineage>
        <taxon>Bacteria</taxon>
        <taxon>Bacillati</taxon>
        <taxon>Bacillota</taxon>
        <taxon>Bacilli</taxon>
        <taxon>Bacillales</taxon>
        <taxon>Anoxybacillaceae</taxon>
        <taxon>Saccharococcus</taxon>
    </lineage>
</organism>
<sequence length="292" mass="34044">MQEHFHFTTDRVKLQKQYASILLFVSAQLSSIQIPLQRRNRHLLKQKDEVIITIHVLGKLLGFTSEWAWHRFVIGNLFPKALFPERSRYNRRCRALSFAIKWIRHQLAKRGQHHAYAVVGSLPIELCHSARMHHVKRFRGIADIGYCASKRITFYGLKLHLQVTDQGLPMGYVVTEASCHDRVAAETVMTQIPHPYNLGDKGYISQKLQKKLYEEHRVAFWTPVRKNQRIRQSDAWKQWMKRKRKVVETVFSILVDSYRITEIRANSVSGFETALDGILLAYSLVVLGLVKR</sequence>
<dbReference type="Proteomes" id="UP000075455">
    <property type="component" value="Unassembled WGS sequence"/>
</dbReference>
<dbReference type="InterPro" id="IPR025668">
    <property type="entry name" value="Tnp_DDE_dom"/>
</dbReference>
<gene>
    <name evidence="2" type="ORF">B4119_0919</name>
</gene>
<comment type="caution">
    <text evidence="2">The sequence shown here is derived from an EMBL/GenBank/DDBJ whole genome shotgun (WGS) entry which is preliminary data.</text>
</comment>
<dbReference type="RefSeq" id="WP_061579511.1">
    <property type="nucleotide sequence ID" value="NZ_AP025623.1"/>
</dbReference>
<evidence type="ECO:0000313" key="3">
    <source>
        <dbReference type="Proteomes" id="UP000075455"/>
    </source>
</evidence>